<feature type="transmembrane region" description="Helical" evidence="2">
    <location>
        <begin position="183"/>
        <end position="203"/>
    </location>
</feature>
<keyword evidence="5" id="KW-1185">Reference proteome</keyword>
<feature type="transmembrane region" description="Helical" evidence="2">
    <location>
        <begin position="443"/>
        <end position="461"/>
    </location>
</feature>
<dbReference type="Proteomes" id="UP001159428">
    <property type="component" value="Unassembled WGS sequence"/>
</dbReference>
<feature type="non-terminal residue" evidence="4">
    <location>
        <position position="1"/>
    </location>
</feature>
<keyword evidence="2" id="KW-0812">Transmembrane</keyword>
<name>A0AAU9WEZ4_9CNID</name>
<proteinExistence type="predicted"/>
<dbReference type="InterPro" id="IPR036361">
    <property type="entry name" value="SAP_dom_sf"/>
</dbReference>
<keyword evidence="2" id="KW-0472">Membrane</keyword>
<evidence type="ECO:0000259" key="3">
    <source>
        <dbReference type="PROSITE" id="PS50800"/>
    </source>
</evidence>
<dbReference type="SMART" id="SM00513">
    <property type="entry name" value="SAP"/>
    <property type="match status" value="1"/>
</dbReference>
<feature type="transmembrane region" description="Helical" evidence="2">
    <location>
        <begin position="509"/>
        <end position="530"/>
    </location>
</feature>
<dbReference type="PROSITE" id="PS50800">
    <property type="entry name" value="SAP"/>
    <property type="match status" value="1"/>
</dbReference>
<feature type="transmembrane region" description="Helical" evidence="2">
    <location>
        <begin position="252"/>
        <end position="275"/>
    </location>
</feature>
<protein>
    <recommendedName>
        <fullName evidence="3">SAP domain-containing protein</fullName>
    </recommendedName>
</protein>
<keyword evidence="2" id="KW-1133">Transmembrane helix</keyword>
<sequence length="547" mass="61714">SSHFRALFLCSLDSFDTLDFRNFYRYLGDLSSLIHSKDFALNISARSMAERRRSARQLARIAAKDPEISPSILNSWTVVKLRQELKRRGYPTTGLKAELIARLESLDEIPLNEMSEESTNCKQQTSSANTGGARHREKMNQENDTMVINQTVPVNGVSAGVLSEDEIRAQKKIDQKRRQGIVLWRQPFLTLTYFCFEMGILLHDYKERVLKHKKTVSSIVLISILMTLVYNLEGSHQESLGQLKSVLLWWAYWVGLGILSSVGLGTGLHTFLLYLGPHIASVTLAAWECGSLDFPEPPYPDEIQCPDGNHTSNVNMWTIMSKVRIEAFMWGAGTAIGELPPYFMARAARLSGEDPDDEELEEVEELERMTSLANQSLWTRLKKMVLDLVERVGFFGILVCASVPNPLFDLAGITCGHCLVPFWTFFGATLIGKAIIKMHLQKTFVILAFSKNYVEAVLSYVGDIPTVGPYIQKPFKIALEKQKEKLHRKPGQAASTSEPNILAWIFEKLVIAMIVYFLLSIINSMAQAYAKRLDERKRQSQKPAKGE</sequence>
<dbReference type="Pfam" id="PF02037">
    <property type="entry name" value="SAP"/>
    <property type="match status" value="1"/>
</dbReference>
<evidence type="ECO:0000256" key="2">
    <source>
        <dbReference type="SAM" id="Phobius"/>
    </source>
</evidence>
<feature type="domain" description="SAP" evidence="3">
    <location>
        <begin position="73"/>
        <end position="107"/>
    </location>
</feature>
<evidence type="ECO:0000313" key="4">
    <source>
        <dbReference type="EMBL" id="CAH3109936.1"/>
    </source>
</evidence>
<gene>
    <name evidence="4" type="ORF">PMEA_00004118</name>
</gene>
<evidence type="ECO:0000313" key="5">
    <source>
        <dbReference type="Proteomes" id="UP001159428"/>
    </source>
</evidence>
<dbReference type="InterPro" id="IPR003034">
    <property type="entry name" value="SAP_dom"/>
</dbReference>
<feature type="compositionally biased region" description="Polar residues" evidence="1">
    <location>
        <begin position="117"/>
        <end position="130"/>
    </location>
</feature>
<evidence type="ECO:0000256" key="1">
    <source>
        <dbReference type="SAM" id="MobiDB-lite"/>
    </source>
</evidence>
<dbReference type="EMBL" id="CALNXJ010000012">
    <property type="protein sequence ID" value="CAH3109936.1"/>
    <property type="molecule type" value="Genomic_DNA"/>
</dbReference>
<feature type="transmembrane region" description="Helical" evidence="2">
    <location>
        <begin position="215"/>
        <end position="232"/>
    </location>
</feature>
<dbReference type="Gene3D" id="1.10.720.30">
    <property type="entry name" value="SAP domain"/>
    <property type="match status" value="1"/>
</dbReference>
<reference evidence="4 5" key="1">
    <citation type="submission" date="2022-05" db="EMBL/GenBank/DDBJ databases">
        <authorList>
            <consortium name="Genoscope - CEA"/>
            <person name="William W."/>
        </authorList>
    </citation>
    <scope>NUCLEOTIDE SEQUENCE [LARGE SCALE GENOMIC DNA]</scope>
</reference>
<dbReference type="AlphaFoldDB" id="A0AAU9WEZ4"/>
<comment type="caution">
    <text evidence="4">The sequence shown here is derived from an EMBL/GenBank/DDBJ whole genome shotgun (WGS) entry which is preliminary data.</text>
</comment>
<accession>A0AAU9WEZ4</accession>
<organism evidence="4 5">
    <name type="scientific">Pocillopora meandrina</name>
    <dbReference type="NCBI Taxonomy" id="46732"/>
    <lineage>
        <taxon>Eukaryota</taxon>
        <taxon>Metazoa</taxon>
        <taxon>Cnidaria</taxon>
        <taxon>Anthozoa</taxon>
        <taxon>Hexacorallia</taxon>
        <taxon>Scleractinia</taxon>
        <taxon>Astrocoeniina</taxon>
        <taxon>Pocilloporidae</taxon>
        <taxon>Pocillopora</taxon>
    </lineage>
</organism>
<dbReference type="SUPFAM" id="SSF68906">
    <property type="entry name" value="SAP domain"/>
    <property type="match status" value="1"/>
</dbReference>
<feature type="transmembrane region" description="Helical" evidence="2">
    <location>
        <begin position="410"/>
        <end position="431"/>
    </location>
</feature>
<feature type="region of interest" description="Disordered" evidence="1">
    <location>
        <begin position="114"/>
        <end position="134"/>
    </location>
</feature>